<dbReference type="PANTHER" id="PTHR30605">
    <property type="entry name" value="ANHYDRO-N-ACETYLMURAMIC ACID KINASE"/>
    <property type="match status" value="1"/>
</dbReference>
<dbReference type="EMBL" id="GU474849">
    <property type="protein sequence ID" value="ADI16892.1"/>
    <property type="molecule type" value="Genomic_DNA"/>
</dbReference>
<keyword evidence="2" id="KW-0482">Metalloprotease</keyword>
<keyword evidence="1" id="KW-0808">Transferase</keyword>
<dbReference type="EC" id="2.7.1.170" evidence="1"/>
<dbReference type="Gene3D" id="3.30.420.40">
    <property type="match status" value="2"/>
</dbReference>
<dbReference type="InterPro" id="IPR043129">
    <property type="entry name" value="ATPase_NBD"/>
</dbReference>
<accession>E0XR51</accession>
<dbReference type="NCBIfam" id="NF007139">
    <property type="entry name" value="PRK09585.1-3"/>
    <property type="match status" value="1"/>
</dbReference>
<dbReference type="GO" id="GO:0006040">
    <property type="term" value="P:amino sugar metabolic process"/>
    <property type="evidence" value="ECO:0007669"/>
    <property type="project" value="InterPro"/>
</dbReference>
<dbReference type="AlphaFoldDB" id="E0XR51"/>
<keyword evidence="1" id="KW-0067">ATP-binding</keyword>
<evidence type="ECO:0000313" key="2">
    <source>
        <dbReference type="EMBL" id="ADI16892.1"/>
    </source>
</evidence>
<proteinExistence type="inferred from homology"/>
<comment type="similarity">
    <text evidence="1">Belongs to the anhydro-N-acetylmuramic acid kinase family.</text>
</comment>
<dbReference type="UniPathway" id="UPA00343"/>
<dbReference type="UniPathway" id="UPA00544"/>
<dbReference type="InterPro" id="IPR005338">
    <property type="entry name" value="Anhydro_N_Ac-Mur_kinase"/>
</dbReference>
<name>E0XR51_9GAMM</name>
<dbReference type="GO" id="GO:0009254">
    <property type="term" value="P:peptidoglycan turnover"/>
    <property type="evidence" value="ECO:0007669"/>
    <property type="project" value="UniProtKB-UniRule"/>
</dbReference>
<keyword evidence="1" id="KW-0119">Carbohydrate metabolism</keyword>
<feature type="binding site" evidence="1">
    <location>
        <begin position="13"/>
        <end position="20"/>
    </location>
    <ligand>
        <name>ATP</name>
        <dbReference type="ChEBI" id="CHEBI:30616"/>
    </ligand>
</feature>
<comment type="pathway">
    <text evidence="1">Amino-sugar metabolism; 1,6-anhydro-N-acetylmuramate degradation.</text>
</comment>
<comment type="function">
    <text evidence="1">Catalyzes the specific phosphorylation of 1,6-anhydro-N-acetylmuramic acid (anhMurNAc) with the simultaneous cleavage of the 1,6-anhydro ring, generating MurNAc-6-P. Is required for the utilization of anhMurNAc either imported from the medium or derived from its own cell wall murein, and thus plays a role in cell wall recycling.</text>
</comment>
<dbReference type="PANTHER" id="PTHR30605:SF0">
    <property type="entry name" value="ANHYDRO-N-ACETYLMURAMIC ACID KINASE"/>
    <property type="match status" value="1"/>
</dbReference>
<comment type="catalytic activity">
    <reaction evidence="1">
        <text>1,6-anhydro-N-acetyl-beta-muramate + ATP + H2O = N-acetyl-D-muramate 6-phosphate + ADP + H(+)</text>
        <dbReference type="Rhea" id="RHEA:24952"/>
        <dbReference type="ChEBI" id="CHEBI:15377"/>
        <dbReference type="ChEBI" id="CHEBI:15378"/>
        <dbReference type="ChEBI" id="CHEBI:30616"/>
        <dbReference type="ChEBI" id="CHEBI:58690"/>
        <dbReference type="ChEBI" id="CHEBI:58722"/>
        <dbReference type="ChEBI" id="CHEBI:456216"/>
        <dbReference type="EC" id="2.7.1.170"/>
    </reaction>
</comment>
<dbReference type="GO" id="GO:0006508">
    <property type="term" value="P:proteolysis"/>
    <property type="evidence" value="ECO:0007669"/>
    <property type="project" value="UniProtKB-KW"/>
</dbReference>
<dbReference type="HAMAP" id="MF_01270">
    <property type="entry name" value="AnhMurNAc_kinase"/>
    <property type="match status" value="1"/>
</dbReference>
<keyword evidence="1" id="KW-0547">Nucleotide-binding</keyword>
<reference evidence="2" key="1">
    <citation type="journal article" date="2011" name="Environ. Microbiol.">
        <title>Time-series analyses of Monterey Bay coastal microbial picoplankton using a 'genome proxy' microarray.</title>
        <authorList>
            <person name="Rich V.I."/>
            <person name="Pham V.D."/>
            <person name="Eppley J."/>
            <person name="Shi Y."/>
            <person name="DeLong E.F."/>
        </authorList>
    </citation>
    <scope>NUCLEOTIDE SEQUENCE</scope>
</reference>
<keyword evidence="2" id="KW-0378">Hydrolase</keyword>
<dbReference type="CDD" id="cd24050">
    <property type="entry name" value="ASKHA_NBD_ANMK"/>
    <property type="match status" value="1"/>
</dbReference>
<keyword evidence="2" id="KW-0645">Protease</keyword>
<dbReference type="GO" id="GO:0016773">
    <property type="term" value="F:phosphotransferase activity, alcohol group as acceptor"/>
    <property type="evidence" value="ECO:0007669"/>
    <property type="project" value="UniProtKB-UniRule"/>
</dbReference>
<evidence type="ECO:0000256" key="1">
    <source>
        <dbReference type="HAMAP-Rule" id="MF_01270"/>
    </source>
</evidence>
<protein>
    <recommendedName>
        <fullName evidence="1">Anhydro-N-acetylmuramic acid kinase</fullName>
        <ecNumber evidence="1">2.7.1.170</ecNumber>
    </recommendedName>
    <alternativeName>
        <fullName evidence="1">AnhMurNAc kinase</fullName>
    </alternativeName>
</protein>
<dbReference type="GO" id="GO:0097175">
    <property type="term" value="P:1,6-anhydro-N-acetyl-beta-muramic acid catabolic process"/>
    <property type="evidence" value="ECO:0007669"/>
    <property type="project" value="UniProtKB-UniRule"/>
</dbReference>
<dbReference type="Pfam" id="PF03702">
    <property type="entry name" value="AnmK"/>
    <property type="match status" value="1"/>
</dbReference>
<sequence>MTSTNLYVGCMTGTSVDGLDLALIEVNTDGRVNILAADSTPLPETLRKDLLTLGQAIQPSLATINDIDLMGACDRNLGYVTAKAINTFLSNLNRNPKSIRGIGSHGQTIRHRPPGNQQSPFTLQIGDPNIIAELTQITTVADFRRRDMAAGGHGAPLVPRFHQALFSNHTSDACILNIGGISNVSLLGTNITGFDTGPGNGLMDQWCQQHLSSPFDKQGDWAAQGEVDEILLKTLLSDPYFSAPPPKSTGREYFNLQWLETRARQHNLSLAAAQDVQATLTQLTASSIVNALATWGNDPSALIICGGGRLNTDLVQRLKRTAEKLRAPPNFIEPSEHWGVDGDAVEAAAFAWLAHRRLNNLPGNAVGVTGADGERVLGAIY</sequence>
<dbReference type="GO" id="GO:0016301">
    <property type="term" value="F:kinase activity"/>
    <property type="evidence" value="ECO:0007669"/>
    <property type="project" value="UniProtKB-KW"/>
</dbReference>
<organism evidence="2">
    <name type="scientific">uncultured gamma proteobacterium HF0010_16J05</name>
    <dbReference type="NCBI Taxonomy" id="710981"/>
    <lineage>
        <taxon>Bacteria</taxon>
        <taxon>Pseudomonadati</taxon>
        <taxon>Pseudomonadota</taxon>
        <taxon>Gammaproteobacteria</taxon>
        <taxon>environmental samples</taxon>
    </lineage>
</organism>
<dbReference type="GO" id="GO:0005524">
    <property type="term" value="F:ATP binding"/>
    <property type="evidence" value="ECO:0007669"/>
    <property type="project" value="UniProtKB-UniRule"/>
</dbReference>
<comment type="pathway">
    <text evidence="1">Cell wall biogenesis; peptidoglycan recycling.</text>
</comment>
<keyword evidence="1" id="KW-0418">Kinase</keyword>
<dbReference type="SUPFAM" id="SSF53067">
    <property type="entry name" value="Actin-like ATPase domain"/>
    <property type="match status" value="1"/>
</dbReference>
<dbReference type="GO" id="GO:0008237">
    <property type="term" value="F:metallopeptidase activity"/>
    <property type="evidence" value="ECO:0007669"/>
    <property type="project" value="UniProtKB-KW"/>
</dbReference>
<gene>
    <name evidence="1" type="primary">anmK</name>
</gene>